<dbReference type="PROSITE" id="PS51257">
    <property type="entry name" value="PROKAR_LIPOPROTEIN"/>
    <property type="match status" value="1"/>
</dbReference>
<accession>A0ABV5ZH85</accession>
<evidence type="ECO:0000313" key="4">
    <source>
        <dbReference type="Proteomes" id="UP001589688"/>
    </source>
</evidence>
<dbReference type="EMBL" id="JBHLZF010000001">
    <property type="protein sequence ID" value="MFB9896685.1"/>
    <property type="molecule type" value="Genomic_DNA"/>
</dbReference>
<evidence type="ECO:0000259" key="2">
    <source>
        <dbReference type="PROSITE" id="PS50213"/>
    </source>
</evidence>
<protein>
    <submittedName>
        <fullName evidence="3">Fasciclin domain-containing protein</fullName>
    </submittedName>
</protein>
<gene>
    <name evidence="3" type="ORF">ACFFK8_02300</name>
</gene>
<dbReference type="InterPro" id="IPR036378">
    <property type="entry name" value="FAS1_dom_sf"/>
</dbReference>
<keyword evidence="1" id="KW-0732">Signal</keyword>
<sequence>MKTTKQIAFSLLAVVLTLTPGFLFQSCSDEEMPTTYYTSVKLTAAGFISSRQDTYSQFEAILNRANYYTLLSTYGKFTLFAPTNAAVDQFLKQNGWTSVDQIPQAQCDTIARTHIVKRGAYFTTDVSDAALPEMNMNDRYITISSDSDVAHGNALVFFVNKTAKITERDDSVTNGVVHTIDHVLGASNLFLPDLIDENPELRLFSEALHLTGMKDSISKYLDESYTISLDSVVDGVPTMYGGRPTQAYWPEKRYFKFSAFVETDSIFALHNIHSLDDLKAYAKRVYDQTYPADAGRYDDDWTNRRNPLNRFISYHLINRLGNYSDWVSSGEIREQCCVTSVLDPEDYYETMCPGTIMRFSGPSAGLFINRKGLQNNFSIRGVKVLSPSESGHADQNALNGIYHFIDDILVYSPDVRDKVLNTRIRVDGTTMSPDFMNAGARGHFGENYLTAFKHAYIQDWKVSDETFIGVHSNELGWHSYEGNAICLMGIYDVTMKLPPVPSGTYEIRMGYTVGTERGVVQVYLNNEPCGIPIDLRIYGVAPNIGWVSDGEDNDENTANDKAMHNRGYMKGMDSYRSSGGNVFRENVENLRRVLTTTYLDSEKTYWLRFRQVLDDPKCYLSFDYIELCPSSIYNSPRGEDRH</sequence>
<dbReference type="Gene3D" id="2.30.180.10">
    <property type="entry name" value="FAS1 domain"/>
    <property type="match status" value="1"/>
</dbReference>
<dbReference type="SUPFAM" id="SSF82153">
    <property type="entry name" value="FAS1 domain"/>
    <property type="match status" value="1"/>
</dbReference>
<keyword evidence="4" id="KW-1185">Reference proteome</keyword>
<proteinExistence type="predicted"/>
<evidence type="ECO:0000256" key="1">
    <source>
        <dbReference type="SAM" id="SignalP"/>
    </source>
</evidence>
<dbReference type="InterPro" id="IPR050904">
    <property type="entry name" value="Adhesion/Biosynth-related"/>
</dbReference>
<evidence type="ECO:0000313" key="3">
    <source>
        <dbReference type="EMBL" id="MFB9896685.1"/>
    </source>
</evidence>
<dbReference type="RefSeq" id="WP_027952466.1">
    <property type="nucleotide sequence ID" value="NZ_JADU01000019.1"/>
</dbReference>
<feature type="signal peptide" evidence="1">
    <location>
        <begin position="1"/>
        <end position="25"/>
    </location>
</feature>
<dbReference type="Pfam" id="PF02469">
    <property type="entry name" value="Fasciclin"/>
    <property type="match status" value="1"/>
</dbReference>
<comment type="caution">
    <text evidence="3">The sequence shown here is derived from an EMBL/GenBank/DDBJ whole genome shotgun (WGS) entry which is preliminary data.</text>
</comment>
<feature type="chain" id="PRO_5047380530" evidence="1">
    <location>
        <begin position="26"/>
        <end position="642"/>
    </location>
</feature>
<dbReference type="InterPro" id="IPR000782">
    <property type="entry name" value="FAS1_domain"/>
</dbReference>
<reference evidence="3 4" key="1">
    <citation type="submission" date="2024-09" db="EMBL/GenBank/DDBJ databases">
        <authorList>
            <person name="Sun Q."/>
            <person name="Mori K."/>
        </authorList>
    </citation>
    <scope>NUCLEOTIDE SEQUENCE [LARGE SCALE GENOMIC DNA]</scope>
    <source>
        <strain evidence="3 4">ATCC 51272</strain>
    </source>
</reference>
<feature type="domain" description="FAS1" evidence="2">
    <location>
        <begin position="42"/>
        <end position="184"/>
    </location>
</feature>
<name>A0ABV5ZH85_9BACT</name>
<dbReference type="PANTHER" id="PTHR10900:SF77">
    <property type="entry name" value="FI19380P1"/>
    <property type="match status" value="1"/>
</dbReference>
<dbReference type="PROSITE" id="PS50213">
    <property type="entry name" value="FAS1"/>
    <property type="match status" value="1"/>
</dbReference>
<organism evidence="3 4">
    <name type="scientific">Hallella seregens ATCC 51272</name>
    <dbReference type="NCBI Taxonomy" id="1336250"/>
    <lineage>
        <taxon>Bacteria</taxon>
        <taxon>Pseudomonadati</taxon>
        <taxon>Bacteroidota</taxon>
        <taxon>Bacteroidia</taxon>
        <taxon>Bacteroidales</taxon>
        <taxon>Prevotellaceae</taxon>
        <taxon>Hallella</taxon>
    </lineage>
</organism>
<dbReference type="Proteomes" id="UP001589688">
    <property type="component" value="Unassembled WGS sequence"/>
</dbReference>
<dbReference type="PANTHER" id="PTHR10900">
    <property type="entry name" value="PERIOSTIN-RELATED"/>
    <property type="match status" value="1"/>
</dbReference>
<dbReference type="SMART" id="SM00554">
    <property type="entry name" value="FAS1"/>
    <property type="match status" value="1"/>
</dbReference>